<gene>
    <name evidence="1" type="ORF">EVJ58_g4907</name>
</gene>
<dbReference type="AlphaFoldDB" id="A0A4Y9YFP9"/>
<comment type="caution">
    <text evidence="1">The sequence shown here is derived from an EMBL/GenBank/DDBJ whole genome shotgun (WGS) entry which is preliminary data.</text>
</comment>
<dbReference type="Proteomes" id="UP000298390">
    <property type="component" value="Unassembled WGS sequence"/>
</dbReference>
<dbReference type="EMBL" id="SEKV01000236">
    <property type="protein sequence ID" value="TFY60820.1"/>
    <property type="molecule type" value="Genomic_DNA"/>
</dbReference>
<reference evidence="1 2" key="1">
    <citation type="submission" date="2019-01" db="EMBL/GenBank/DDBJ databases">
        <title>Genome sequencing of the rare red list fungi Fomitopsis rosea.</title>
        <authorList>
            <person name="Buettner E."/>
            <person name="Kellner H."/>
        </authorList>
    </citation>
    <scope>NUCLEOTIDE SEQUENCE [LARGE SCALE GENOMIC DNA]</scope>
    <source>
        <strain evidence="1 2">DSM 105464</strain>
    </source>
</reference>
<proteinExistence type="predicted"/>
<accession>A0A4Y9YFP9</accession>
<organism evidence="1 2">
    <name type="scientific">Rhodofomes roseus</name>
    <dbReference type="NCBI Taxonomy" id="34475"/>
    <lineage>
        <taxon>Eukaryota</taxon>
        <taxon>Fungi</taxon>
        <taxon>Dikarya</taxon>
        <taxon>Basidiomycota</taxon>
        <taxon>Agaricomycotina</taxon>
        <taxon>Agaricomycetes</taxon>
        <taxon>Polyporales</taxon>
        <taxon>Rhodofomes</taxon>
    </lineage>
</organism>
<evidence type="ECO:0000313" key="2">
    <source>
        <dbReference type="Proteomes" id="UP000298390"/>
    </source>
</evidence>
<name>A0A4Y9YFP9_9APHY</name>
<sequence>MHVIPAYDQLQQDFKVIANKTTLPAVCRVAAHAAFLMTRKYYGHLVMCPDRKLQWFADNDWPLQDIIQIRDIVIKKFYKKFKPSPAAQPVPPVHAMGGAVTEAPPTSSNSAAPIGVDCWQTQSAVHANPTQTTAFDNIIAYDTVLPQSLLPNTTVLQYWDHKLTTTPHLTAMGLAYVSAPGMSSKFSFGLGADGSNPRSVKHYRKW</sequence>
<protein>
    <submittedName>
        <fullName evidence="1">Uncharacterized protein</fullName>
    </submittedName>
</protein>
<evidence type="ECO:0000313" key="1">
    <source>
        <dbReference type="EMBL" id="TFY60820.1"/>
    </source>
</evidence>